<reference evidence="3 4" key="1">
    <citation type="submission" date="2020-07" db="EMBL/GenBank/DDBJ databases">
        <title>Characterization of Pectobacterium aroidearum strains causing soft rot on Amorphophallus konjac.</title>
        <authorList>
            <person name="Xie H."/>
        </authorList>
    </citation>
    <scope>NUCLEOTIDE SEQUENCE [LARGE SCALE GENOMIC DNA]</scope>
    <source>
        <strain evidence="3 4">MY10</strain>
    </source>
</reference>
<keyword evidence="4" id="KW-1185">Reference proteome</keyword>
<name>A0ABR5ZAE8_9GAMM</name>
<proteinExistence type="predicted"/>
<dbReference type="InterPro" id="IPR053148">
    <property type="entry name" value="PD-DEXK-like_domain"/>
</dbReference>
<protein>
    <submittedName>
        <fullName evidence="3">DUF1016 domain-containing protein</fullName>
    </submittedName>
</protein>
<dbReference type="EMBL" id="JACERK010000002">
    <property type="protein sequence ID" value="MBA5231512.1"/>
    <property type="molecule type" value="Genomic_DNA"/>
</dbReference>
<evidence type="ECO:0000259" key="2">
    <source>
        <dbReference type="Pfam" id="PF17761"/>
    </source>
</evidence>
<dbReference type="InterPro" id="IPR009362">
    <property type="entry name" value="YhcG_C"/>
</dbReference>
<sequence length="354" mass="40743">MNRRKIPVPSSTAPTALLGDIRALIETSRQRAVLAVNAELTLLFWRVGQRIHTEVLAGQRAGYGGEILPTLAEQLARDYGRGFGEKNLRRMVKFAATFPEEPIVATLSRQLSWSHFVLLLPLKDPLQRDYYAQMASAERWSVRTLRERIDSMLYERTALSQKPEETIAQELATLRDAQRMTPALVMRDPYILDFLGLRDTWQEGDLEAAIIREMEAFLLELGAGFCFVARQKRIPIDDEDFHLDLLFYNRKLRRLVAVELKIGEFKAAYKGQMELYLRWLDKHEREPEEASPLGIILCTGKKREQIELLELDKSGIHVAEYLTSLPPRAVLGEKLQQATERARLQIEQRQQDTE</sequence>
<feature type="domain" description="YhcG PDDEXK nuclease" evidence="1">
    <location>
        <begin position="185"/>
        <end position="329"/>
    </location>
</feature>
<dbReference type="PANTHER" id="PTHR30547:SF5">
    <property type="entry name" value="NUCLEASE YHCG-RELATED"/>
    <property type="match status" value="1"/>
</dbReference>
<feature type="domain" description="YhcG N-terminal" evidence="2">
    <location>
        <begin position="20"/>
        <end position="156"/>
    </location>
</feature>
<dbReference type="PANTHER" id="PTHR30547">
    <property type="entry name" value="UNCHARACTERIZED PROTEIN YHCG-RELATED"/>
    <property type="match status" value="1"/>
</dbReference>
<evidence type="ECO:0000313" key="3">
    <source>
        <dbReference type="EMBL" id="MBA5231512.1"/>
    </source>
</evidence>
<dbReference type="Proteomes" id="UP000530038">
    <property type="component" value="Unassembled WGS sequence"/>
</dbReference>
<dbReference type="InterPro" id="IPR011856">
    <property type="entry name" value="tRNA_endonuc-like_dom_sf"/>
</dbReference>
<comment type="caution">
    <text evidence="3">The sequence shown here is derived from an EMBL/GenBank/DDBJ whole genome shotgun (WGS) entry which is preliminary data.</text>
</comment>
<dbReference type="InterPro" id="IPR041527">
    <property type="entry name" value="YhcG_N"/>
</dbReference>
<dbReference type="Pfam" id="PF17761">
    <property type="entry name" value="DUF1016_N"/>
    <property type="match status" value="1"/>
</dbReference>
<evidence type="ECO:0000313" key="4">
    <source>
        <dbReference type="Proteomes" id="UP000530038"/>
    </source>
</evidence>
<dbReference type="Gene3D" id="3.40.1350.10">
    <property type="match status" value="1"/>
</dbReference>
<accession>A0ABR5ZAE8</accession>
<evidence type="ECO:0000259" key="1">
    <source>
        <dbReference type="Pfam" id="PF06250"/>
    </source>
</evidence>
<dbReference type="RefSeq" id="WP_181828841.1">
    <property type="nucleotide sequence ID" value="NZ_CP104757.1"/>
</dbReference>
<dbReference type="Pfam" id="PF06250">
    <property type="entry name" value="YhcG_C"/>
    <property type="match status" value="1"/>
</dbReference>
<organism evidence="3 4">
    <name type="scientific">Pectobacterium aroidearum</name>
    <dbReference type="NCBI Taxonomy" id="1201031"/>
    <lineage>
        <taxon>Bacteria</taxon>
        <taxon>Pseudomonadati</taxon>
        <taxon>Pseudomonadota</taxon>
        <taxon>Gammaproteobacteria</taxon>
        <taxon>Enterobacterales</taxon>
        <taxon>Pectobacteriaceae</taxon>
        <taxon>Pectobacterium</taxon>
    </lineage>
</organism>
<gene>
    <name evidence="3" type="ORF">H2Y56_05195</name>
</gene>